<dbReference type="SUPFAM" id="SSF56436">
    <property type="entry name" value="C-type lectin-like"/>
    <property type="match status" value="1"/>
</dbReference>
<keyword evidence="4" id="KW-1185">Reference proteome</keyword>
<feature type="signal peptide" evidence="2">
    <location>
        <begin position="1"/>
        <end position="19"/>
    </location>
</feature>
<dbReference type="Proteomes" id="UP001175271">
    <property type="component" value="Unassembled WGS sequence"/>
</dbReference>
<evidence type="ECO:0008006" key="5">
    <source>
        <dbReference type="Google" id="ProtNLM"/>
    </source>
</evidence>
<keyword evidence="1" id="KW-1133">Transmembrane helix</keyword>
<feature type="transmembrane region" description="Helical" evidence="1">
    <location>
        <begin position="570"/>
        <end position="592"/>
    </location>
</feature>
<feature type="chain" id="PRO_5041420165" description="G-protein coupled receptors family 1 profile domain-containing protein" evidence="2">
    <location>
        <begin position="20"/>
        <end position="703"/>
    </location>
</feature>
<comment type="caution">
    <text evidence="3">The sequence shown here is derived from an EMBL/GenBank/DDBJ whole genome shotgun (WGS) entry which is preliminary data.</text>
</comment>
<dbReference type="EMBL" id="JAUCMV010000001">
    <property type="protein sequence ID" value="KAK0428721.1"/>
    <property type="molecule type" value="Genomic_DNA"/>
</dbReference>
<evidence type="ECO:0000256" key="1">
    <source>
        <dbReference type="SAM" id="Phobius"/>
    </source>
</evidence>
<dbReference type="Gene3D" id="3.10.100.10">
    <property type="entry name" value="Mannose-Binding Protein A, subunit A"/>
    <property type="match status" value="1"/>
</dbReference>
<feature type="transmembrane region" description="Helical" evidence="1">
    <location>
        <begin position="612"/>
        <end position="633"/>
    </location>
</feature>
<gene>
    <name evidence="3" type="ORF">QR680_010969</name>
</gene>
<feature type="transmembrane region" description="Helical" evidence="1">
    <location>
        <begin position="441"/>
        <end position="463"/>
    </location>
</feature>
<evidence type="ECO:0000313" key="3">
    <source>
        <dbReference type="EMBL" id="KAK0428721.1"/>
    </source>
</evidence>
<name>A0AA39IQN8_9BILA</name>
<feature type="transmembrane region" description="Helical" evidence="1">
    <location>
        <begin position="484"/>
        <end position="508"/>
    </location>
</feature>
<keyword evidence="2" id="KW-0732">Signal</keyword>
<organism evidence="3 4">
    <name type="scientific">Steinernema hermaphroditum</name>
    <dbReference type="NCBI Taxonomy" id="289476"/>
    <lineage>
        <taxon>Eukaryota</taxon>
        <taxon>Metazoa</taxon>
        <taxon>Ecdysozoa</taxon>
        <taxon>Nematoda</taxon>
        <taxon>Chromadorea</taxon>
        <taxon>Rhabditida</taxon>
        <taxon>Tylenchina</taxon>
        <taxon>Panagrolaimomorpha</taxon>
        <taxon>Strongyloidoidea</taxon>
        <taxon>Steinernematidae</taxon>
        <taxon>Steinernema</taxon>
    </lineage>
</organism>
<keyword evidence="1" id="KW-0812">Transmembrane</keyword>
<feature type="transmembrane region" description="Helical" evidence="1">
    <location>
        <begin position="402"/>
        <end position="421"/>
    </location>
</feature>
<dbReference type="InterPro" id="IPR016187">
    <property type="entry name" value="CTDL_fold"/>
</dbReference>
<evidence type="ECO:0000313" key="4">
    <source>
        <dbReference type="Proteomes" id="UP001175271"/>
    </source>
</evidence>
<proteinExistence type="predicted"/>
<keyword evidence="1" id="KW-0472">Membrane</keyword>
<evidence type="ECO:0000256" key="2">
    <source>
        <dbReference type="SAM" id="SignalP"/>
    </source>
</evidence>
<dbReference type="AlphaFoldDB" id="A0AA39IQN8"/>
<dbReference type="InterPro" id="IPR016186">
    <property type="entry name" value="C-type_lectin-like/link_sf"/>
</dbReference>
<accession>A0AA39IQN8</accession>
<reference evidence="3" key="1">
    <citation type="submission" date="2023-06" db="EMBL/GenBank/DDBJ databases">
        <title>Genomic analysis of the entomopathogenic nematode Steinernema hermaphroditum.</title>
        <authorList>
            <person name="Schwarz E.M."/>
            <person name="Heppert J.K."/>
            <person name="Baniya A."/>
            <person name="Schwartz H.T."/>
            <person name="Tan C.-H."/>
            <person name="Antoshechkin I."/>
            <person name="Sternberg P.W."/>
            <person name="Goodrich-Blair H."/>
            <person name="Dillman A.R."/>
        </authorList>
    </citation>
    <scope>NUCLEOTIDE SEQUENCE</scope>
    <source>
        <strain evidence="3">PS9179</strain>
        <tissue evidence="3">Whole animal</tissue>
    </source>
</reference>
<feature type="transmembrane region" description="Helical" evidence="1">
    <location>
        <begin position="377"/>
        <end position="395"/>
    </location>
</feature>
<sequence>MGTWKPLLLIPLLWTLAASQLFPVYRYTFIRSKVVGPVEREFRKDSLKECGRAASKSGAIAFTRFLNGTGGYCGLIKKFISMEELSDPFVRYYLRDQRSVTSKQCLSEQTARQILEGLDTYCQDEEDEVCKELRKIKRQCDMLNVLNVDCCCPPHQKIINDNGHDRCSAFITRKDGREEYCPALHVAWKDKRGEFCCGEREERCCRGGTPCCRKNEWMGQDNNGKPYCCPDGTAFRGRYEDGEAVCCPPKMYVVKGNRFCCPKDFVYSEAFKRCIGAIEFGDRKPQNQKEMMRVCMDLKSLPVKIENEEQNKALGSISPVLGGIIGLHIPDGQQLSDTGFRWSVDGSKPSFSKWAPTEPNNIYDTELIGIIEFTLRIPQYLTAIVGLVLSFRTFSLRAIYKISPIIAVQLLVNTVTIVIFAPLDVAINPFLLLRWFSMSNVIIKTILMITVVSKALVIFRDLVAIGFFIHRTYWLLHPLQMRKTSYVIAALIFAITFGLSTAFLVPYFGVLDQIDGIREGKYDDIKLIVDIKPMKTVLTWPGVLSESLPIADCFYTSCVTGPYDVGRKTVVVTMVTISIITVISGCVFVIVLQKKVTPAADKKINRVLKYEFLFRCAFETFPFLADVISSSLFKFSIGYYLGAYSTQFISMDMAIFTVVYYRMLKKHNHTTTVNVSRIKADFSGGSVQNATPPFTANTSKVQE</sequence>
<protein>
    <recommendedName>
        <fullName evidence="5">G-protein coupled receptors family 1 profile domain-containing protein</fullName>
    </recommendedName>
</protein>
<feature type="transmembrane region" description="Helical" evidence="1">
    <location>
        <begin position="639"/>
        <end position="661"/>
    </location>
</feature>